<sequence>MEILTRKNNLLRINSTDGNISVIRNNITMYRKSGKYSILTTPNYLEVLANKKIYLSLFREVNNVHVIPNTDVKGKTSLSIYLIGDKYIEHLEDTIIQSDVDTKRTINDSCIYSNVLVVLHNSKIVIYNKYLKKLSDIPMQMKYCEKMSIIEYNGKGLMGILSSTERRALIIYDKDIMKDIKLTKKSKSIKMVIHSDKPFCILTEGNQIRIIDILGDNDRTVETEHINSIIQAEYRDGTIYTISTEGIVCSLGMEETLATAVYVDAEGIESIGL</sequence>
<accession>I3EDL0</accession>
<evidence type="ECO:0008006" key="3">
    <source>
        <dbReference type="Google" id="ProtNLM"/>
    </source>
</evidence>
<evidence type="ECO:0000313" key="1">
    <source>
        <dbReference type="EMBL" id="EIJ87307.1"/>
    </source>
</evidence>
<dbReference type="AlphaFoldDB" id="I3EDL0"/>
<reference evidence="1" key="1">
    <citation type="submission" date="2011-01" db="EMBL/GenBank/DDBJ databases">
        <title>The Genome Sequence of Nematocida parisii strain ERTm3.</title>
        <authorList>
            <consortium name="The Broad Institute Genome Sequencing Platform"/>
            <consortium name="The Broad Institute Genome Sequencing Center for Infectious Disease"/>
            <person name="Cuomo C."/>
            <person name="Troemel E."/>
            <person name="Young S.K."/>
            <person name="Zeng Q."/>
            <person name="Gargeya S."/>
            <person name="Fitzgerald M."/>
            <person name="Haas B."/>
            <person name="Abouelleil A."/>
            <person name="Alvarado L."/>
            <person name="Arachchi H.M."/>
            <person name="Berlin A."/>
            <person name="Chapman S.B."/>
            <person name="Gearin G."/>
            <person name="Goldberg J."/>
            <person name="Griggs A."/>
            <person name="Gujja S."/>
            <person name="Hansen M."/>
            <person name="Heiman D."/>
            <person name="Howarth C."/>
            <person name="Larimer J."/>
            <person name="Lui A."/>
            <person name="MacDonald P.J.P."/>
            <person name="McCowen C."/>
            <person name="Montmayeur A."/>
            <person name="Murphy C."/>
            <person name="Neiman D."/>
            <person name="Pearson M."/>
            <person name="Priest M."/>
            <person name="Roberts A."/>
            <person name="Saif S."/>
            <person name="Shea T."/>
            <person name="Sisk P."/>
            <person name="Stolte C."/>
            <person name="Sykes S."/>
            <person name="Wortman J."/>
            <person name="Nusbaum C."/>
            <person name="Birren B."/>
        </authorList>
    </citation>
    <scope>NUCLEOTIDE SEQUENCE</scope>
    <source>
        <strain evidence="1">ERTm3</strain>
    </source>
</reference>
<organism evidence="1 2">
    <name type="scientific">Nematocida parisii (strain ERTm3)</name>
    <name type="common">Nematode killer fungus</name>
    <dbReference type="NCBI Taxonomy" id="935791"/>
    <lineage>
        <taxon>Eukaryota</taxon>
        <taxon>Fungi</taxon>
        <taxon>Fungi incertae sedis</taxon>
        <taxon>Microsporidia</taxon>
        <taxon>Nematocida</taxon>
    </lineage>
</organism>
<dbReference type="EMBL" id="GL870883">
    <property type="protein sequence ID" value="EIJ87307.1"/>
    <property type="molecule type" value="Genomic_DNA"/>
</dbReference>
<keyword evidence="2" id="KW-1185">Reference proteome</keyword>
<evidence type="ECO:0000313" key="2">
    <source>
        <dbReference type="Proteomes" id="UP000002872"/>
    </source>
</evidence>
<name>I3EDL0_NEMP3</name>
<dbReference type="HOGENOM" id="CLU_1019734_0_0_1"/>
<proteinExistence type="predicted"/>
<gene>
    <name evidence="1" type="ORF">NEQG_02430</name>
</gene>
<protein>
    <recommendedName>
        <fullName evidence="3">CNH domain-containing protein</fullName>
    </recommendedName>
</protein>
<dbReference type="InParanoid" id="I3EDL0"/>
<dbReference type="OMA" id="NITQIEY"/>
<dbReference type="Proteomes" id="UP000002872">
    <property type="component" value="Unassembled WGS sequence"/>
</dbReference>
<dbReference type="VEuPathDB" id="MicrosporidiaDB:NEQG_02430"/>
<dbReference type="OrthoDB" id="2187246at2759"/>